<sequence>MKKILALTLISALMAGCGGDGGGSNDSSVNKPDNGNGTGTPSGEATVLEGTWNKPCGLVPDSGHYDIITHTYTGNQFYTSIENYTDANCTTLFPEGGNPTASGYFTLGGKVVTGSGVTATEEDSHITEYDGAPFDVHEYTIFLIDNDTLYYGDGEADAPEQRPTQLDYHRAYYRVN</sequence>
<dbReference type="EMBL" id="JAFKDB010000019">
    <property type="protein sequence ID" value="MBN7770993.1"/>
    <property type="molecule type" value="Genomic_DNA"/>
</dbReference>
<reference evidence="3 4" key="1">
    <citation type="submission" date="2021-02" db="EMBL/GenBank/DDBJ databases">
        <title>PHA producing bacteria isolated from coastal sediment in Guangdong, Shenzhen.</title>
        <authorList>
            <person name="Zheng W."/>
            <person name="Yu S."/>
            <person name="Huang Y."/>
        </authorList>
    </citation>
    <scope>NUCLEOTIDE SEQUENCE [LARGE SCALE GENOMIC DNA]</scope>
    <source>
        <strain evidence="3 4">TN21-5</strain>
    </source>
</reference>
<evidence type="ECO:0008006" key="5">
    <source>
        <dbReference type="Google" id="ProtNLM"/>
    </source>
</evidence>
<evidence type="ECO:0000256" key="2">
    <source>
        <dbReference type="SAM" id="SignalP"/>
    </source>
</evidence>
<evidence type="ECO:0000256" key="1">
    <source>
        <dbReference type="SAM" id="MobiDB-lite"/>
    </source>
</evidence>
<feature type="compositionally biased region" description="Polar residues" evidence="1">
    <location>
        <begin position="25"/>
        <end position="43"/>
    </location>
</feature>
<dbReference type="Proteomes" id="UP000664344">
    <property type="component" value="Unassembled WGS sequence"/>
</dbReference>
<evidence type="ECO:0000313" key="3">
    <source>
        <dbReference type="EMBL" id="MBN7770993.1"/>
    </source>
</evidence>
<proteinExistence type="predicted"/>
<dbReference type="RefSeq" id="WP_206557942.1">
    <property type="nucleotide sequence ID" value="NZ_JAFKDB010000019.1"/>
</dbReference>
<name>A0ABS3BGM3_9GAMM</name>
<organism evidence="3 4">
    <name type="scientific">Marinobacter daepoensis</name>
    <dbReference type="NCBI Taxonomy" id="262077"/>
    <lineage>
        <taxon>Bacteria</taxon>
        <taxon>Pseudomonadati</taxon>
        <taxon>Pseudomonadota</taxon>
        <taxon>Gammaproteobacteria</taxon>
        <taxon>Pseudomonadales</taxon>
        <taxon>Marinobacteraceae</taxon>
        <taxon>Marinobacter</taxon>
    </lineage>
</organism>
<keyword evidence="4" id="KW-1185">Reference proteome</keyword>
<protein>
    <recommendedName>
        <fullName evidence="5">Lipocalin-like domain-containing protein</fullName>
    </recommendedName>
</protein>
<feature type="chain" id="PRO_5045127379" description="Lipocalin-like domain-containing protein" evidence="2">
    <location>
        <begin position="16"/>
        <end position="176"/>
    </location>
</feature>
<gene>
    <name evidence="3" type="ORF">JYP53_13890</name>
</gene>
<comment type="caution">
    <text evidence="3">The sequence shown here is derived from an EMBL/GenBank/DDBJ whole genome shotgun (WGS) entry which is preliminary data.</text>
</comment>
<dbReference type="PROSITE" id="PS51257">
    <property type="entry name" value="PROKAR_LIPOPROTEIN"/>
    <property type="match status" value="1"/>
</dbReference>
<evidence type="ECO:0000313" key="4">
    <source>
        <dbReference type="Proteomes" id="UP000664344"/>
    </source>
</evidence>
<accession>A0ABS3BGM3</accession>
<feature type="signal peptide" evidence="2">
    <location>
        <begin position="1"/>
        <end position="15"/>
    </location>
</feature>
<feature type="region of interest" description="Disordered" evidence="1">
    <location>
        <begin position="21"/>
        <end position="45"/>
    </location>
</feature>
<keyword evidence="2" id="KW-0732">Signal</keyword>